<evidence type="ECO:0000259" key="2">
    <source>
        <dbReference type="Pfam" id="PF13468"/>
    </source>
</evidence>
<protein>
    <submittedName>
        <fullName evidence="3">Glyoxalase</fullName>
    </submittedName>
</protein>
<feature type="domain" description="Glyoxalase-like" evidence="2">
    <location>
        <begin position="8"/>
        <end position="195"/>
    </location>
</feature>
<dbReference type="Proteomes" id="UP000054925">
    <property type="component" value="Unassembled WGS sequence"/>
</dbReference>
<keyword evidence="4" id="KW-1185">Reference proteome</keyword>
<dbReference type="OrthoDB" id="5801364at2"/>
<dbReference type="Pfam" id="PF13468">
    <property type="entry name" value="Glyoxalase_3"/>
    <property type="match status" value="1"/>
</dbReference>
<dbReference type="Gene3D" id="3.10.180.10">
    <property type="entry name" value="2,3-Dihydroxybiphenyl 1,2-Dioxygenase, domain 1"/>
    <property type="match status" value="1"/>
</dbReference>
<feature type="region of interest" description="Disordered" evidence="1">
    <location>
        <begin position="246"/>
        <end position="304"/>
    </location>
</feature>
<dbReference type="EMBL" id="FCOL02000031">
    <property type="protein sequence ID" value="SAL74360.1"/>
    <property type="molecule type" value="Genomic_DNA"/>
</dbReference>
<gene>
    <name evidence="3" type="ORF">AWB67_04586</name>
</gene>
<feature type="compositionally biased region" description="Polar residues" evidence="1">
    <location>
        <begin position="286"/>
        <end position="304"/>
    </location>
</feature>
<name>A0A158K1G5_9BURK</name>
<evidence type="ECO:0000313" key="3">
    <source>
        <dbReference type="EMBL" id="SAL74360.1"/>
    </source>
</evidence>
<evidence type="ECO:0000313" key="4">
    <source>
        <dbReference type="Proteomes" id="UP000054925"/>
    </source>
</evidence>
<comment type="caution">
    <text evidence="3">The sequence shown here is derived from an EMBL/GenBank/DDBJ whole genome shotgun (WGS) entry which is preliminary data.</text>
</comment>
<proteinExistence type="predicted"/>
<evidence type="ECO:0000256" key="1">
    <source>
        <dbReference type="SAM" id="MobiDB-lite"/>
    </source>
</evidence>
<organism evidence="3 4">
    <name type="scientific">Caballeronia terrestris</name>
    <dbReference type="NCBI Taxonomy" id="1226301"/>
    <lineage>
        <taxon>Bacteria</taxon>
        <taxon>Pseudomonadati</taxon>
        <taxon>Pseudomonadota</taxon>
        <taxon>Betaproteobacteria</taxon>
        <taxon>Burkholderiales</taxon>
        <taxon>Burkholderiaceae</taxon>
        <taxon>Caballeronia</taxon>
    </lineage>
</organism>
<reference evidence="3" key="1">
    <citation type="submission" date="2016-01" db="EMBL/GenBank/DDBJ databases">
        <authorList>
            <person name="Peeters C."/>
        </authorList>
    </citation>
    <scope>NUCLEOTIDE SEQUENCE [LARGE SCALE GENOMIC DNA]</scope>
    <source>
        <strain evidence="3">LMG 22937</strain>
    </source>
</reference>
<sequence>MTSHALKLDHLVIAARSLEEGERFVVAKFGVATAGGGAHPLMRTHNRLLNLWGGAYIEVIAIDPGALPADTPRARLYALDDPALQRRIADGPQLVHWVARVDRPRSLGRWQAQYRERIAPVVPMTRGSNTWGLTVPDDGAFPSWQGAGDGIVPSLIQWGTPLHPSTVLPETGIALRSLTGFHPQAEIVAEQLAWLGVEHLMRVETTVGAPAIVAEFELPDGSVVTMGESAESVVAARRAEAEAGEAAKKARRRVKVQPQAHLAGQPQEEAESPAAEAVSRPDSRTASEPSDDATNPPATTHQPE</sequence>
<accession>A0A158K1G5</accession>
<dbReference type="AlphaFoldDB" id="A0A158K1G5"/>
<dbReference type="InterPro" id="IPR029068">
    <property type="entry name" value="Glyas_Bleomycin-R_OHBP_Dase"/>
</dbReference>
<dbReference type="InterPro" id="IPR025870">
    <property type="entry name" value="Glyoxalase-like_dom"/>
</dbReference>